<organism evidence="1">
    <name type="scientific">marine sediment metagenome</name>
    <dbReference type="NCBI Taxonomy" id="412755"/>
    <lineage>
        <taxon>unclassified sequences</taxon>
        <taxon>metagenomes</taxon>
        <taxon>ecological metagenomes</taxon>
    </lineage>
</organism>
<protein>
    <submittedName>
        <fullName evidence="1">Uncharacterized protein</fullName>
    </submittedName>
</protein>
<sequence length="64" mass="7297">MPANPLPSETRARKPTGPFVVINPRKIPGFYIREGDKRWFEGDAYDGPKAEHWLGRGFIRKGKS</sequence>
<evidence type="ECO:0000313" key="1">
    <source>
        <dbReference type="EMBL" id="KKL24687.1"/>
    </source>
</evidence>
<accession>A0A0F9CE29</accession>
<comment type="caution">
    <text evidence="1">The sequence shown here is derived from an EMBL/GenBank/DDBJ whole genome shotgun (WGS) entry which is preliminary data.</text>
</comment>
<name>A0A0F9CE29_9ZZZZ</name>
<reference evidence="1" key="1">
    <citation type="journal article" date="2015" name="Nature">
        <title>Complex archaea that bridge the gap between prokaryotes and eukaryotes.</title>
        <authorList>
            <person name="Spang A."/>
            <person name="Saw J.H."/>
            <person name="Jorgensen S.L."/>
            <person name="Zaremba-Niedzwiedzka K."/>
            <person name="Martijn J."/>
            <person name="Lind A.E."/>
            <person name="van Eijk R."/>
            <person name="Schleper C."/>
            <person name="Guy L."/>
            <person name="Ettema T.J."/>
        </authorList>
    </citation>
    <scope>NUCLEOTIDE SEQUENCE</scope>
</reference>
<gene>
    <name evidence="1" type="ORF">LCGC14_2412860</name>
</gene>
<dbReference type="AlphaFoldDB" id="A0A0F9CE29"/>
<proteinExistence type="predicted"/>
<dbReference type="EMBL" id="LAZR01036498">
    <property type="protein sequence ID" value="KKL24687.1"/>
    <property type="molecule type" value="Genomic_DNA"/>
</dbReference>